<dbReference type="Pfam" id="PF03109">
    <property type="entry name" value="ABC1"/>
    <property type="match status" value="2"/>
</dbReference>
<keyword evidence="4" id="KW-1185">Reference proteome</keyword>
<dbReference type="PANTHER" id="PTHR45890:SF1">
    <property type="entry name" value="AARF DOMAIN CONTAINING KINASE 2"/>
    <property type="match status" value="1"/>
</dbReference>
<dbReference type="InterPro" id="IPR011009">
    <property type="entry name" value="Kinase-like_dom_sf"/>
</dbReference>
<dbReference type="GO" id="GO:0044289">
    <property type="term" value="C:mitochondrial inner-outer membrane contact site"/>
    <property type="evidence" value="ECO:0007669"/>
    <property type="project" value="EnsemblFungi"/>
</dbReference>
<dbReference type="InterPro" id="IPR044095">
    <property type="entry name" value="ADCK2_dom"/>
</dbReference>
<dbReference type="Proteomes" id="UP000242875">
    <property type="component" value="Unassembled WGS sequence"/>
</dbReference>
<dbReference type="PANTHER" id="PTHR45890">
    <property type="entry name" value="AARF DOMAIN CONTAINING KINASE 2 (PREDICTED)"/>
    <property type="match status" value="1"/>
</dbReference>
<dbReference type="CDD" id="cd13971">
    <property type="entry name" value="ADCK2-like"/>
    <property type="match status" value="1"/>
</dbReference>
<reference evidence="3 4" key="1">
    <citation type="journal article" date="2017" name="Mycologia">
        <title>Bifiguratus adelaidae, gen. et sp. nov., a new member of Mucoromycotina in endophytic and soil-dwelling habitats.</title>
        <authorList>
            <person name="Torres-Cruz T.J."/>
            <person name="Billingsley Tobias T.L."/>
            <person name="Almatruk M."/>
            <person name="Hesse C."/>
            <person name="Kuske C.R."/>
            <person name="Desiro A."/>
            <person name="Benucci G.M."/>
            <person name="Bonito G."/>
            <person name="Stajich J.E."/>
            <person name="Dunlap C."/>
            <person name="Arnold A.E."/>
            <person name="Porras-Alfaro A."/>
        </authorList>
    </citation>
    <scope>NUCLEOTIDE SEQUENCE [LARGE SCALE GENOMIC DNA]</scope>
    <source>
        <strain evidence="3 4">AZ0501</strain>
    </source>
</reference>
<dbReference type="InterPro" id="IPR052402">
    <property type="entry name" value="ADCK_kinase"/>
</dbReference>
<dbReference type="GO" id="GO:0005743">
    <property type="term" value="C:mitochondrial inner membrane"/>
    <property type="evidence" value="ECO:0007669"/>
    <property type="project" value="EnsemblFungi"/>
</dbReference>
<comment type="similarity">
    <text evidence="1">Belongs to the protein kinase superfamily. ADCK protein kinase family.</text>
</comment>
<evidence type="ECO:0000313" key="3">
    <source>
        <dbReference type="EMBL" id="OZJ06769.1"/>
    </source>
</evidence>
<evidence type="ECO:0000256" key="1">
    <source>
        <dbReference type="ARBA" id="ARBA00009670"/>
    </source>
</evidence>
<dbReference type="GO" id="GO:0007005">
    <property type="term" value="P:mitochondrion organization"/>
    <property type="evidence" value="ECO:0007669"/>
    <property type="project" value="EnsemblFungi"/>
</dbReference>
<dbReference type="GO" id="GO:0055091">
    <property type="term" value="P:phospholipid homeostasis"/>
    <property type="evidence" value="ECO:0007669"/>
    <property type="project" value="EnsemblFungi"/>
</dbReference>
<protein>
    <recommendedName>
        <fullName evidence="2">ABC1 atypical kinase-like domain-containing protein</fullName>
    </recommendedName>
</protein>
<evidence type="ECO:0000313" key="4">
    <source>
        <dbReference type="Proteomes" id="UP000242875"/>
    </source>
</evidence>
<sequence length="678" mass="77991">MVKAPLKPPPTRGFLSGGIIFRAVAVTTGPAVAGANHGNFFSKHSSQAVQRIENNGKHTFTPNEVQENRLEEKPLVIRICLRIWSMIDRYILEPLFTLRRFLHLLALFAPVAITAPATCFGRRKPDHDNERTGSLWWYRFLVRQMERAGPTFIKLAQWAASRTDIFPNELCHLLSKLHSQVDPHPFKATRRTIEHAFGGRRLEDIFEDLEEQPLGIGAIAQVYKAKLRPDIVLEHFEDLMYDVADRVPTVDSVTVSMPANAHPRDIVAHPRQDQLHLHTTVAIKILHPRVHVIVLRDLKIMKFFAKCLDLIPTVHWLSLPEEVEKFGEMMEDQLDLRIEASNLKQFQRNFENRRTAKFPRPLMQYTTRDMLMEEFIEGVPLKVFLDAARVYGGKRAYDEGKEFDTRIADIGLDSFLHMLIFDNFIHADLHPGNIMIKFYKPGTYNKFRQYLQQMINRPLVDDGTIAVRRLRAVKDDPEAMALELSKLHHEGYQAQLIFIDAGLVTTLNAVNRNNFLELFRALAEFDGYRAGELMVDRCRRPDQVINKEIFALKMQKLILDIKQRTFQLGNVKIEGLLHSVMQMVREHHVKLEGDFVNVVISILLLEGIGRQLNPDLDLFKSALPILRDLGTRDAGRAAIEGVKDIRGSGGAWIKVWVLLEARKWATIQRRETDWENML</sequence>
<dbReference type="EMBL" id="MVBO01000002">
    <property type="protein sequence ID" value="OZJ06769.1"/>
    <property type="molecule type" value="Genomic_DNA"/>
</dbReference>
<feature type="domain" description="ABC1 atypical kinase-like" evidence="2">
    <location>
        <begin position="275"/>
        <end position="527"/>
    </location>
</feature>
<dbReference type="OrthoDB" id="1290869at2759"/>
<proteinExistence type="inferred from homology"/>
<dbReference type="SUPFAM" id="SSF56112">
    <property type="entry name" value="Protein kinase-like (PK-like)"/>
    <property type="match status" value="1"/>
</dbReference>
<gene>
    <name evidence="3" type="ORF">BZG36_00292</name>
</gene>
<name>A0A261Y848_9FUNG</name>
<evidence type="ECO:0000259" key="2">
    <source>
        <dbReference type="Pfam" id="PF03109"/>
    </source>
</evidence>
<dbReference type="InterPro" id="IPR004147">
    <property type="entry name" value="ABC1_dom"/>
</dbReference>
<feature type="domain" description="ABC1 atypical kinase-like" evidence="2">
    <location>
        <begin position="176"/>
        <end position="228"/>
    </location>
</feature>
<comment type="caution">
    <text evidence="3">The sequence shown here is derived from an EMBL/GenBank/DDBJ whole genome shotgun (WGS) entry which is preliminary data.</text>
</comment>
<organism evidence="3 4">
    <name type="scientific">Bifiguratus adelaidae</name>
    <dbReference type="NCBI Taxonomy" id="1938954"/>
    <lineage>
        <taxon>Eukaryota</taxon>
        <taxon>Fungi</taxon>
        <taxon>Fungi incertae sedis</taxon>
        <taxon>Mucoromycota</taxon>
        <taxon>Mucoromycotina</taxon>
        <taxon>Endogonomycetes</taxon>
        <taxon>Endogonales</taxon>
        <taxon>Endogonales incertae sedis</taxon>
        <taxon>Bifiguratus</taxon>
    </lineage>
</organism>
<accession>A0A261Y848</accession>
<dbReference type="AlphaFoldDB" id="A0A261Y848"/>